<evidence type="ECO:0000313" key="2">
    <source>
        <dbReference type="EMBL" id="SCM59429.1"/>
    </source>
</evidence>
<dbReference type="CDD" id="cd07713">
    <property type="entry name" value="DHPS-like_MBL-fold"/>
    <property type="match status" value="1"/>
</dbReference>
<reference evidence="2 3" key="1">
    <citation type="submission" date="2016-08" db="EMBL/GenBank/DDBJ databases">
        <authorList>
            <person name="Seilhamer J.J."/>
        </authorList>
    </citation>
    <scope>NUCLEOTIDE SEQUENCE [LARGE SCALE GENOMIC DNA]</scope>
    <source>
        <strain evidence="2">ING2-E5A</strain>
    </source>
</reference>
<keyword evidence="3" id="KW-1185">Reference proteome</keyword>
<dbReference type="InterPro" id="IPR052926">
    <property type="entry name" value="Metallo-beta-lactamase_dom"/>
</dbReference>
<dbReference type="InterPro" id="IPR041712">
    <property type="entry name" value="DHPS-like_MBL-fold"/>
</dbReference>
<dbReference type="InterPro" id="IPR036866">
    <property type="entry name" value="RibonucZ/Hydroxyglut_hydro"/>
</dbReference>
<dbReference type="Proteomes" id="UP000178485">
    <property type="component" value="Chromosome i"/>
</dbReference>
<organism evidence="2 3">
    <name type="scientific">Petrimonas mucosa</name>
    <dbReference type="NCBI Taxonomy" id="1642646"/>
    <lineage>
        <taxon>Bacteria</taxon>
        <taxon>Pseudomonadati</taxon>
        <taxon>Bacteroidota</taxon>
        <taxon>Bacteroidia</taxon>
        <taxon>Bacteroidales</taxon>
        <taxon>Dysgonomonadaceae</taxon>
        <taxon>Petrimonas</taxon>
    </lineage>
</organism>
<gene>
    <name evidence="2" type="ORF">ING2E5A_2633</name>
</gene>
<protein>
    <submittedName>
        <fullName evidence="2">Metallo-beta-lactamase family protein</fullName>
    </submittedName>
</protein>
<name>A0A1G4GA57_9BACT</name>
<dbReference type="PANTHER" id="PTHR13754">
    <property type="entry name" value="METALLO-BETA-LACTAMASE SUPERFAMILY PROTEIN"/>
    <property type="match status" value="1"/>
</dbReference>
<dbReference type="PANTHER" id="PTHR13754:SF13">
    <property type="entry name" value="METALLO-BETA-LACTAMASE SUPERFAMILY PROTEIN (AFU_ORTHOLOGUE AFUA_3G07630)"/>
    <property type="match status" value="1"/>
</dbReference>
<dbReference type="GO" id="GO:0016740">
    <property type="term" value="F:transferase activity"/>
    <property type="evidence" value="ECO:0007669"/>
    <property type="project" value="TreeGrafter"/>
</dbReference>
<dbReference type="EMBL" id="LT608328">
    <property type="protein sequence ID" value="SCM59429.1"/>
    <property type="molecule type" value="Genomic_DNA"/>
</dbReference>
<dbReference type="RefSeq" id="WP_071137720.1">
    <property type="nucleotide sequence ID" value="NZ_JBASDY010000100.1"/>
</dbReference>
<accession>A0A1G4GA57</accession>
<dbReference type="AlphaFoldDB" id="A0A1G4GA57"/>
<dbReference type="InterPro" id="IPR001279">
    <property type="entry name" value="Metallo-B-lactamas"/>
</dbReference>
<evidence type="ECO:0000313" key="3">
    <source>
        <dbReference type="Proteomes" id="UP000178485"/>
    </source>
</evidence>
<proteinExistence type="predicted"/>
<sequence length="277" mass="31042">MNIAVLSDNRAEGGSLETEHGLSLYLETAQFNCLLDVGASDRFMRNAEKMNIDIRAVDFVFISHGHVDHVGGLPAFLEFNQTAPVYLSGNLLRQLYYSERNGFHRISLEADLTPHKDRFVYVETENLFFREVTLSMASSKQYSRPKANQALYKDAGEGVVPDDFNHELIFSFGHEDLFVYTGCAHRGILNILDSVSLSTGKKVGTVMGGFHLPDSEEGRVYESPDEIGSIASALKTNYPETSFITGHCTGEKVYERLRNQLGNQLNRFYTGYTTTIK</sequence>
<dbReference type="STRING" id="1642646.ING2E5A_2633"/>
<dbReference type="Pfam" id="PF00753">
    <property type="entry name" value="Lactamase_B"/>
    <property type="match status" value="1"/>
</dbReference>
<feature type="domain" description="Metallo-beta-lactamase" evidence="1">
    <location>
        <begin position="22"/>
        <end position="108"/>
    </location>
</feature>
<dbReference type="KEGG" id="pmuc:ING2E5A_2633"/>
<dbReference type="SUPFAM" id="SSF56281">
    <property type="entry name" value="Metallo-hydrolase/oxidoreductase"/>
    <property type="match status" value="1"/>
</dbReference>
<dbReference type="Gene3D" id="3.60.15.10">
    <property type="entry name" value="Ribonuclease Z/Hydroxyacylglutathione hydrolase-like"/>
    <property type="match status" value="1"/>
</dbReference>
<evidence type="ECO:0000259" key="1">
    <source>
        <dbReference type="Pfam" id="PF00753"/>
    </source>
</evidence>